<reference evidence="1" key="1">
    <citation type="submission" date="2022-07" db="EMBL/GenBank/DDBJ databases">
        <title>Phylogenomic reconstructions and comparative analyses of Kickxellomycotina fungi.</title>
        <authorList>
            <person name="Reynolds N.K."/>
            <person name="Stajich J.E."/>
            <person name="Barry K."/>
            <person name="Grigoriev I.V."/>
            <person name="Crous P."/>
            <person name="Smith M.E."/>
        </authorList>
    </citation>
    <scope>NUCLEOTIDE SEQUENCE</scope>
    <source>
        <strain evidence="1">Benny 63K</strain>
    </source>
</reference>
<dbReference type="EMBL" id="JANBPG010001523">
    <property type="protein sequence ID" value="KAJ1889543.1"/>
    <property type="molecule type" value="Genomic_DNA"/>
</dbReference>
<dbReference type="Proteomes" id="UP001150581">
    <property type="component" value="Unassembled WGS sequence"/>
</dbReference>
<name>A0ACC1I7Z8_9FUNG</name>
<evidence type="ECO:0000313" key="2">
    <source>
        <dbReference type="Proteomes" id="UP001150581"/>
    </source>
</evidence>
<gene>
    <name evidence="1" type="ORF">LPJ66_007977</name>
</gene>
<organism evidence="1 2">
    <name type="scientific">Kickxella alabastrina</name>
    <dbReference type="NCBI Taxonomy" id="61397"/>
    <lineage>
        <taxon>Eukaryota</taxon>
        <taxon>Fungi</taxon>
        <taxon>Fungi incertae sedis</taxon>
        <taxon>Zoopagomycota</taxon>
        <taxon>Kickxellomycotina</taxon>
        <taxon>Kickxellomycetes</taxon>
        <taxon>Kickxellales</taxon>
        <taxon>Kickxellaceae</taxon>
        <taxon>Kickxella</taxon>
    </lineage>
</organism>
<accession>A0ACC1I7Z8</accession>
<comment type="caution">
    <text evidence="1">The sequence shown here is derived from an EMBL/GenBank/DDBJ whole genome shotgun (WGS) entry which is preliminary data.</text>
</comment>
<protein>
    <submittedName>
        <fullName evidence="1">Uncharacterized protein</fullName>
    </submittedName>
</protein>
<evidence type="ECO:0000313" key="1">
    <source>
        <dbReference type="EMBL" id="KAJ1889543.1"/>
    </source>
</evidence>
<sequence length="1090" mass="119723">MDTSKPEPTLSERLASLGPTLQSQIIVDLSSWEDRQRNEPVRNEPIRNDSSRSKRSSNKRTRLAPLPEIAHTTLVELRKIRHELYAAADGKGDIAREVTSWAIGVLSVFVSVADLKENSNLNDLPLLPGARAVFQLLVLAVESEFSRVGIEAAEMAFVETVVVETRDQRAIGWLLTQYGSCHKATFPRCLHLYYIAQLPKLIGNSSSPAAAAADTTGLAQAINDLAAMYPKENTKALNLILGMYRDLVANQTTSGATTLGIAEDDLRRFVLFYSLQSHLGKRPMLLNSGDAESTGSMTDDRQWLADAVRFEMRAEFSKFIIYSDDSLTLQPLASAIEVLFGESTRVKKLSDQPLDLSRVIGVFSLISTIVHGSQAHASDRAGAEDDNCDNNSEDVEMKSVSAADSWEWCTTFIDACRTTLLRLISREQELAILHQLPKTVKNMPQPIPNGLHEAVQRGGRTYNNGPIAIPAVTQDEGDSICKSIVGIISTTALAAASVHGDAAATPMPAQQLFQTVCETVPALFEILAVRMESLAMAKSLIRFMIEEWPVRILGFECEGVNASNVLALYRSLLAVGEGHRGVLPQHLLNVFGSALGTNRRPKAARLQHAVDILSAAVSHRCAMDDSPELVQSLDCVKEVIDSLRDVLVASWRHLWNHCFAVKLPAADRLIMQTELVSALTKNLHLTAGAPLIDRETMAECALKELVVVQLALNGQDEDALDNADCLMGLAKALLDLVIILTNTASVERVAIERLVRILLLPRSQDDSEQNMLSVFSVGNGEQSAPTDAAQSKQRSDSALVNNQLNLRTLLKGELISAAAGSQKKKSTSRDNEAQTLAVAEQMLWQNAVRPMPKYPRSGMHRHSHIDDSWALVRPKPKHSADTDRSPRYPLLVYSLLSLAQAAPSGMDVLGTLLIEYYADSLPAIPPVMLDQRLGCGRLHLRAIEMELLQDIRQNADFEFLLFEMMRRGTAVDIPAVKQLVSALLVALIVLWNGALAEPAKKRPSDLDFTIRLVSQVVDAGDASDLQSAHHLYKLLPLISGSDVSRILHVCVWRWVVHRMPGAEDESQRLLGHILRKHIVQTAPLFGLFCI</sequence>
<proteinExistence type="predicted"/>
<keyword evidence="2" id="KW-1185">Reference proteome</keyword>